<dbReference type="eggNOG" id="KOG1068">
    <property type="taxonomic scope" value="Eukaryota"/>
</dbReference>
<dbReference type="CDD" id="cd11371">
    <property type="entry name" value="RNase_PH_MTR3"/>
    <property type="match status" value="1"/>
</dbReference>
<dbReference type="AlphaFoldDB" id="D2UZQ3"/>
<accession>D2UZQ3</accession>
<feature type="domain" description="Exoribonuclease phosphorolytic" evidence="11">
    <location>
        <begin position="214"/>
        <end position="275"/>
    </location>
</feature>
<evidence type="ECO:0000256" key="3">
    <source>
        <dbReference type="ARBA" id="ARBA00006678"/>
    </source>
</evidence>
<dbReference type="SUPFAM" id="SSF55666">
    <property type="entry name" value="Ribonuclease PH domain 2-like"/>
    <property type="match status" value="1"/>
</dbReference>
<gene>
    <name evidence="12" type="ORF">NAEGRDRAFT_34909</name>
</gene>
<dbReference type="GO" id="GO:0000176">
    <property type="term" value="C:nuclear exosome (RNase complex)"/>
    <property type="evidence" value="ECO:0007669"/>
    <property type="project" value="TreeGrafter"/>
</dbReference>
<keyword evidence="5" id="KW-0698">rRNA processing</keyword>
<dbReference type="Pfam" id="PF03725">
    <property type="entry name" value="RNase_PH_C"/>
    <property type="match status" value="1"/>
</dbReference>
<keyword evidence="7" id="KW-0694">RNA-binding</keyword>
<dbReference type="InParanoid" id="D2UZQ3"/>
<organism evidence="13">
    <name type="scientific">Naegleria gruberi</name>
    <name type="common">Amoeba</name>
    <dbReference type="NCBI Taxonomy" id="5762"/>
    <lineage>
        <taxon>Eukaryota</taxon>
        <taxon>Discoba</taxon>
        <taxon>Heterolobosea</taxon>
        <taxon>Tetramitia</taxon>
        <taxon>Eutetramitia</taxon>
        <taxon>Vahlkampfiidae</taxon>
        <taxon>Naegleria</taxon>
    </lineage>
</organism>
<protein>
    <submittedName>
        <fullName evidence="12">3'-5' exoribonuclease/RNA-binding protein-like protein</fullName>
    </submittedName>
</protein>
<evidence type="ECO:0000259" key="11">
    <source>
        <dbReference type="Pfam" id="PF03725"/>
    </source>
</evidence>
<dbReference type="PANTHER" id="PTHR11953:SF2">
    <property type="entry name" value="EXOSOME COMPLEX COMPONENT MTR3"/>
    <property type="match status" value="1"/>
</dbReference>
<dbReference type="Gene3D" id="3.30.230.70">
    <property type="entry name" value="GHMP Kinase, N-terminal domain"/>
    <property type="match status" value="1"/>
</dbReference>
<evidence type="ECO:0000313" key="12">
    <source>
        <dbReference type="EMBL" id="EFC50201.1"/>
    </source>
</evidence>
<evidence type="ECO:0000313" key="13">
    <source>
        <dbReference type="Proteomes" id="UP000006671"/>
    </source>
</evidence>
<dbReference type="VEuPathDB" id="AmoebaDB:NAEGRDRAFT_34909"/>
<dbReference type="InterPro" id="IPR036345">
    <property type="entry name" value="ExoRNase_PH_dom2_sf"/>
</dbReference>
<evidence type="ECO:0000256" key="8">
    <source>
        <dbReference type="ARBA" id="ARBA00023242"/>
    </source>
</evidence>
<evidence type="ECO:0000256" key="7">
    <source>
        <dbReference type="ARBA" id="ARBA00022884"/>
    </source>
</evidence>
<name>D2UZQ3_NAEGR</name>
<evidence type="ECO:0000256" key="6">
    <source>
        <dbReference type="ARBA" id="ARBA00022835"/>
    </source>
</evidence>
<keyword evidence="6" id="KW-0271">Exosome</keyword>
<dbReference type="InterPro" id="IPR050080">
    <property type="entry name" value="RNase_PH"/>
</dbReference>
<dbReference type="GeneID" id="8858886"/>
<dbReference type="GO" id="GO:0006364">
    <property type="term" value="P:rRNA processing"/>
    <property type="evidence" value="ECO:0007669"/>
    <property type="project" value="UniProtKB-KW"/>
</dbReference>
<keyword evidence="13" id="KW-1185">Reference proteome</keyword>
<dbReference type="PANTHER" id="PTHR11953">
    <property type="entry name" value="EXOSOME COMPLEX COMPONENT"/>
    <property type="match status" value="1"/>
</dbReference>
<dbReference type="GO" id="GO:0071028">
    <property type="term" value="P:nuclear mRNA surveillance"/>
    <property type="evidence" value="ECO:0007669"/>
    <property type="project" value="TreeGrafter"/>
</dbReference>
<dbReference type="InterPro" id="IPR001247">
    <property type="entry name" value="ExoRNase_PH_dom1"/>
</dbReference>
<dbReference type="InterPro" id="IPR027408">
    <property type="entry name" value="PNPase/RNase_PH_dom_sf"/>
</dbReference>
<proteinExistence type="inferred from homology"/>
<sequence>MSSSSSITNILNPTSTASLLNQPPALSVRPIYPSNNNTTKNNNTTINNNNATSSKNLINIETGKRQDNRTCDKFRNVFMQVGVIKQARGSAYMEYQNGTKVICSVYGPRQISARNEFSDIGAIQCEYRVANFAYQSSNNQSTFLNNSSNNNRRHHVENSIHLREALEVSIRLDKYPKSVIDVYCFILQDDGSALSAAISCASLALANAGIEMYDMVSACTTSELEGHIIVDPTNLEYKYASGGMVCAYMSNLNQVTQLSQVGDMSYQKIGEAMDLCIDGCSKLNQLMQQCLLNNSSTNEK</sequence>
<comment type="similarity">
    <text evidence="3">Belongs to the RNase PH family.</text>
</comment>
<dbReference type="STRING" id="5762.D2UZQ3"/>
<dbReference type="KEGG" id="ngr:NAEGRDRAFT_34909"/>
<evidence type="ECO:0000256" key="1">
    <source>
        <dbReference type="ARBA" id="ARBA00004123"/>
    </source>
</evidence>
<keyword evidence="4" id="KW-0963">Cytoplasm</keyword>
<dbReference type="GO" id="GO:0071051">
    <property type="term" value="P:poly(A)-dependent snoRNA 3'-end processing"/>
    <property type="evidence" value="ECO:0007669"/>
    <property type="project" value="TreeGrafter"/>
</dbReference>
<dbReference type="GO" id="GO:0005730">
    <property type="term" value="C:nucleolus"/>
    <property type="evidence" value="ECO:0007669"/>
    <property type="project" value="TreeGrafter"/>
</dbReference>
<dbReference type="GO" id="GO:0000177">
    <property type="term" value="C:cytoplasmic exosome (RNase complex)"/>
    <property type="evidence" value="ECO:0007669"/>
    <property type="project" value="TreeGrafter"/>
</dbReference>
<dbReference type="FunCoup" id="D2UZQ3">
    <property type="interactions" value="125"/>
</dbReference>
<dbReference type="Pfam" id="PF01138">
    <property type="entry name" value="RNase_PH"/>
    <property type="match status" value="1"/>
</dbReference>
<dbReference type="OrthoDB" id="2504340at2759"/>
<evidence type="ECO:0000256" key="4">
    <source>
        <dbReference type="ARBA" id="ARBA00022490"/>
    </source>
</evidence>
<feature type="compositionally biased region" description="Low complexity" evidence="9">
    <location>
        <begin position="35"/>
        <end position="51"/>
    </location>
</feature>
<dbReference type="InterPro" id="IPR020568">
    <property type="entry name" value="Ribosomal_Su5_D2-typ_SF"/>
</dbReference>
<dbReference type="GO" id="GO:0016075">
    <property type="term" value="P:rRNA catabolic process"/>
    <property type="evidence" value="ECO:0007669"/>
    <property type="project" value="TreeGrafter"/>
</dbReference>
<keyword evidence="8" id="KW-0539">Nucleus</keyword>
<dbReference type="Proteomes" id="UP000006671">
    <property type="component" value="Unassembled WGS sequence"/>
</dbReference>
<evidence type="ECO:0000256" key="9">
    <source>
        <dbReference type="SAM" id="MobiDB-lite"/>
    </source>
</evidence>
<feature type="domain" description="Exoribonuclease phosphorolytic" evidence="10">
    <location>
        <begin position="74"/>
        <end position="211"/>
    </location>
</feature>
<evidence type="ECO:0000259" key="10">
    <source>
        <dbReference type="Pfam" id="PF01138"/>
    </source>
</evidence>
<dbReference type="RefSeq" id="XP_002682945.1">
    <property type="nucleotide sequence ID" value="XM_002682899.1"/>
</dbReference>
<dbReference type="EMBL" id="GG738846">
    <property type="protein sequence ID" value="EFC50201.1"/>
    <property type="molecule type" value="Genomic_DNA"/>
</dbReference>
<evidence type="ECO:0000256" key="5">
    <source>
        <dbReference type="ARBA" id="ARBA00022552"/>
    </source>
</evidence>
<dbReference type="GO" id="GO:0003723">
    <property type="term" value="F:RNA binding"/>
    <property type="evidence" value="ECO:0007669"/>
    <property type="project" value="UniProtKB-KW"/>
</dbReference>
<dbReference type="OMA" id="MCCVYGP"/>
<dbReference type="SUPFAM" id="SSF54211">
    <property type="entry name" value="Ribosomal protein S5 domain 2-like"/>
    <property type="match status" value="1"/>
</dbReference>
<feature type="region of interest" description="Disordered" evidence="9">
    <location>
        <begin position="18"/>
        <end position="51"/>
    </location>
</feature>
<reference evidence="12 13" key="1">
    <citation type="journal article" date="2010" name="Cell">
        <title>The genome of Naegleria gruberi illuminates early eukaryotic versatility.</title>
        <authorList>
            <person name="Fritz-Laylin L.K."/>
            <person name="Prochnik S.E."/>
            <person name="Ginger M.L."/>
            <person name="Dacks J.B."/>
            <person name="Carpenter M.L."/>
            <person name="Field M.C."/>
            <person name="Kuo A."/>
            <person name="Paredez A."/>
            <person name="Chapman J."/>
            <person name="Pham J."/>
            <person name="Shu S."/>
            <person name="Neupane R."/>
            <person name="Cipriano M."/>
            <person name="Mancuso J."/>
            <person name="Tu H."/>
            <person name="Salamov A."/>
            <person name="Lindquist E."/>
            <person name="Shapiro H."/>
            <person name="Lucas S."/>
            <person name="Grigoriev I.V."/>
            <person name="Cande W.Z."/>
            <person name="Fulton C."/>
            <person name="Rokhsar D.S."/>
            <person name="Dawson S.C."/>
        </authorList>
    </citation>
    <scope>NUCLEOTIDE SEQUENCE [LARGE SCALE GENOMIC DNA]</scope>
    <source>
        <strain evidence="12 13">NEG-M</strain>
    </source>
</reference>
<dbReference type="GO" id="GO:0034475">
    <property type="term" value="P:U4 snRNA 3'-end processing"/>
    <property type="evidence" value="ECO:0007669"/>
    <property type="project" value="TreeGrafter"/>
</dbReference>
<evidence type="ECO:0000256" key="2">
    <source>
        <dbReference type="ARBA" id="ARBA00004496"/>
    </source>
</evidence>
<comment type="subcellular location">
    <subcellularLocation>
        <location evidence="2">Cytoplasm</location>
    </subcellularLocation>
    <subcellularLocation>
        <location evidence="1">Nucleus</location>
    </subcellularLocation>
</comment>
<dbReference type="InterPro" id="IPR015847">
    <property type="entry name" value="ExoRNase_PH_dom2"/>
</dbReference>